<dbReference type="PANTHER" id="PTHR42643">
    <property type="entry name" value="IONOTROPIC RECEPTOR 20A-RELATED"/>
    <property type="match status" value="1"/>
</dbReference>
<dbReference type="InterPro" id="IPR001320">
    <property type="entry name" value="Iontro_rcpt_C"/>
</dbReference>
<evidence type="ECO:0000256" key="2">
    <source>
        <dbReference type="ARBA" id="ARBA00008685"/>
    </source>
</evidence>
<feature type="transmembrane region" description="Helical" evidence="9">
    <location>
        <begin position="197"/>
        <end position="217"/>
    </location>
</feature>
<name>A0A1B6KUX8_9HEMI</name>
<evidence type="ECO:0000256" key="3">
    <source>
        <dbReference type="ARBA" id="ARBA00022475"/>
    </source>
</evidence>
<evidence type="ECO:0000256" key="1">
    <source>
        <dbReference type="ARBA" id="ARBA00004651"/>
    </source>
</evidence>
<evidence type="ECO:0000256" key="6">
    <source>
        <dbReference type="ARBA" id="ARBA00023136"/>
    </source>
</evidence>
<keyword evidence="4 9" id="KW-0812">Transmembrane</keyword>
<evidence type="ECO:0000313" key="11">
    <source>
        <dbReference type="EMBL" id="JAT15228.1"/>
    </source>
</evidence>
<keyword evidence="5 9" id="KW-1133">Transmembrane helix</keyword>
<feature type="domain" description="Ionotropic glutamate receptor C-terminal" evidence="10">
    <location>
        <begin position="59"/>
        <end position="205"/>
    </location>
</feature>
<organism evidence="11">
    <name type="scientific">Graphocephala atropunctata</name>
    <dbReference type="NCBI Taxonomy" id="36148"/>
    <lineage>
        <taxon>Eukaryota</taxon>
        <taxon>Metazoa</taxon>
        <taxon>Ecdysozoa</taxon>
        <taxon>Arthropoda</taxon>
        <taxon>Hexapoda</taxon>
        <taxon>Insecta</taxon>
        <taxon>Pterygota</taxon>
        <taxon>Neoptera</taxon>
        <taxon>Paraneoptera</taxon>
        <taxon>Hemiptera</taxon>
        <taxon>Auchenorrhyncha</taxon>
        <taxon>Membracoidea</taxon>
        <taxon>Cicadellidae</taxon>
        <taxon>Cicadellinae</taxon>
        <taxon>Cicadellini</taxon>
        <taxon>Graphocephala</taxon>
    </lineage>
</organism>
<dbReference type="GO" id="GO:0005886">
    <property type="term" value="C:plasma membrane"/>
    <property type="evidence" value="ECO:0007669"/>
    <property type="project" value="UniProtKB-SubCell"/>
</dbReference>
<feature type="transmembrane region" description="Helical" evidence="9">
    <location>
        <begin position="32"/>
        <end position="50"/>
    </location>
</feature>
<evidence type="ECO:0000259" key="10">
    <source>
        <dbReference type="Pfam" id="PF00060"/>
    </source>
</evidence>
<protein>
    <recommendedName>
        <fullName evidence="10">Ionotropic glutamate receptor C-terminal domain-containing protein</fullName>
    </recommendedName>
</protein>
<sequence length="218" mass="25503">MIAKTKLTLLVRRPEQMDFQWKVFKTIFQSEVWVATITAFVTVLAAHHALNFHSSGWLEGFLAVLGHFLMTNSQHREKDRRAHFVLTSWSVFSLLLTSCLSSGIVSRLTLPLFSPRVDTFQQLVEQNYYWIDAEFARANQVENEKIFSEFETGLLKHWEDEVMRRWPEYDTKHLTVEKDVQAFSEPQPLHLNKARPVFYLLVFGLGLSLLVFVIEVLW</sequence>
<dbReference type="GO" id="GO:0015276">
    <property type="term" value="F:ligand-gated monoatomic ion channel activity"/>
    <property type="evidence" value="ECO:0007669"/>
    <property type="project" value="InterPro"/>
</dbReference>
<keyword evidence="7" id="KW-0675">Receptor</keyword>
<evidence type="ECO:0000256" key="7">
    <source>
        <dbReference type="ARBA" id="ARBA00023170"/>
    </source>
</evidence>
<comment type="subcellular location">
    <subcellularLocation>
        <location evidence="1">Cell membrane</location>
        <topology evidence="1">Multi-pass membrane protein</topology>
    </subcellularLocation>
</comment>
<feature type="transmembrane region" description="Helical" evidence="9">
    <location>
        <begin position="84"/>
        <end position="105"/>
    </location>
</feature>
<evidence type="ECO:0000256" key="4">
    <source>
        <dbReference type="ARBA" id="ARBA00022692"/>
    </source>
</evidence>
<gene>
    <name evidence="11" type="ORF">g.7215</name>
</gene>
<accession>A0A1B6KUX8</accession>
<reference evidence="11" key="1">
    <citation type="submission" date="2015-11" db="EMBL/GenBank/DDBJ databases">
        <title>De novo transcriptome assembly of four potential Pierce s Disease insect vectors from Arizona vineyards.</title>
        <authorList>
            <person name="Tassone E.E."/>
        </authorList>
    </citation>
    <scope>NUCLEOTIDE SEQUENCE</scope>
</reference>
<dbReference type="InterPro" id="IPR052192">
    <property type="entry name" value="Insect_Ionotropic_Sensory_Rcpt"/>
</dbReference>
<keyword evidence="6 9" id="KW-0472">Membrane</keyword>
<dbReference type="EMBL" id="GEBQ01024749">
    <property type="protein sequence ID" value="JAT15228.1"/>
    <property type="molecule type" value="Transcribed_RNA"/>
</dbReference>
<dbReference type="Pfam" id="PF00060">
    <property type="entry name" value="Lig_chan"/>
    <property type="match status" value="1"/>
</dbReference>
<feature type="transmembrane region" description="Helical" evidence="9">
    <location>
        <begin position="56"/>
        <end position="72"/>
    </location>
</feature>
<proteinExistence type="inferred from homology"/>
<evidence type="ECO:0000256" key="9">
    <source>
        <dbReference type="SAM" id="Phobius"/>
    </source>
</evidence>
<evidence type="ECO:0000256" key="5">
    <source>
        <dbReference type="ARBA" id="ARBA00022989"/>
    </source>
</evidence>
<comment type="similarity">
    <text evidence="2">Belongs to the glutamate-gated ion channel (TC 1.A.10.1) family.</text>
</comment>
<dbReference type="AlphaFoldDB" id="A0A1B6KUX8"/>
<keyword evidence="3" id="KW-1003">Cell membrane</keyword>
<dbReference type="PANTHER" id="PTHR42643:SF24">
    <property type="entry name" value="IONOTROPIC RECEPTOR 60A"/>
    <property type="match status" value="1"/>
</dbReference>
<keyword evidence="8" id="KW-0325">Glycoprotein</keyword>
<dbReference type="GO" id="GO:0050906">
    <property type="term" value="P:detection of stimulus involved in sensory perception"/>
    <property type="evidence" value="ECO:0007669"/>
    <property type="project" value="UniProtKB-ARBA"/>
</dbReference>
<evidence type="ECO:0000256" key="8">
    <source>
        <dbReference type="ARBA" id="ARBA00023180"/>
    </source>
</evidence>